<dbReference type="InterPro" id="IPR025110">
    <property type="entry name" value="AMP-bd_C"/>
</dbReference>
<dbReference type="GO" id="GO:0005886">
    <property type="term" value="C:plasma membrane"/>
    <property type="evidence" value="ECO:0007669"/>
    <property type="project" value="TreeGrafter"/>
</dbReference>
<dbReference type="Gene3D" id="3.40.50.12780">
    <property type="entry name" value="N-terminal domain of ligase-like"/>
    <property type="match status" value="1"/>
</dbReference>
<dbReference type="GO" id="GO:0071766">
    <property type="term" value="P:Actinobacterium-type cell wall biogenesis"/>
    <property type="evidence" value="ECO:0007669"/>
    <property type="project" value="UniProtKB-ARBA"/>
</dbReference>
<dbReference type="InterPro" id="IPR040097">
    <property type="entry name" value="FAAL/FAAC"/>
</dbReference>
<feature type="domain" description="AMP-binding enzyme C-terminal" evidence="7">
    <location>
        <begin position="457"/>
        <end position="564"/>
    </location>
</feature>
<dbReference type="InterPro" id="IPR045851">
    <property type="entry name" value="AMP-bd_C_sf"/>
</dbReference>
<evidence type="ECO:0000256" key="2">
    <source>
        <dbReference type="ARBA" id="ARBA00022598"/>
    </source>
</evidence>
<keyword evidence="5" id="KW-0472">Membrane</keyword>
<dbReference type="RefSeq" id="WP_091673815.1">
    <property type="nucleotide sequence ID" value="NZ_FOKG01000008.1"/>
</dbReference>
<reference evidence="9" key="1">
    <citation type="submission" date="2016-10" db="EMBL/GenBank/DDBJ databases">
        <authorList>
            <person name="Varghese N."/>
            <person name="Submissions S."/>
        </authorList>
    </citation>
    <scope>NUCLEOTIDE SEQUENCE [LARGE SCALE GENOMIC DNA]</scope>
    <source>
        <strain evidence="9">CGMCC 4.3568</strain>
    </source>
</reference>
<evidence type="ECO:0000256" key="5">
    <source>
        <dbReference type="SAM" id="Phobius"/>
    </source>
</evidence>
<dbReference type="Gene3D" id="3.30.300.30">
    <property type="match status" value="1"/>
</dbReference>
<keyword evidence="4" id="KW-0443">Lipid metabolism</keyword>
<dbReference type="GO" id="GO:0016874">
    <property type="term" value="F:ligase activity"/>
    <property type="evidence" value="ECO:0007669"/>
    <property type="project" value="UniProtKB-KW"/>
</dbReference>
<dbReference type="PANTHER" id="PTHR22754:SF32">
    <property type="entry name" value="DISCO-INTERACTING PROTEIN 2"/>
    <property type="match status" value="1"/>
</dbReference>
<dbReference type="AlphaFoldDB" id="A0A1I1A0W7"/>
<dbReference type="EMBL" id="FOKG01000008">
    <property type="protein sequence ID" value="SFB31594.1"/>
    <property type="molecule type" value="Genomic_DNA"/>
</dbReference>
<evidence type="ECO:0000313" key="8">
    <source>
        <dbReference type="EMBL" id="SFB31594.1"/>
    </source>
</evidence>
<evidence type="ECO:0000259" key="6">
    <source>
        <dbReference type="Pfam" id="PF00501"/>
    </source>
</evidence>
<dbReference type="GO" id="GO:0070566">
    <property type="term" value="F:adenylyltransferase activity"/>
    <property type="evidence" value="ECO:0007669"/>
    <property type="project" value="TreeGrafter"/>
</dbReference>
<dbReference type="STRING" id="490629.SAMN05216266_10882"/>
<dbReference type="OrthoDB" id="3671040at2"/>
<evidence type="ECO:0000313" key="9">
    <source>
        <dbReference type="Proteomes" id="UP000243799"/>
    </source>
</evidence>
<comment type="similarity">
    <text evidence="1">Belongs to the ATP-dependent AMP-binding enzyme family.</text>
</comment>
<name>A0A1I1A0W7_9PSEU</name>
<dbReference type="Pfam" id="PF23024">
    <property type="entry name" value="AMP-dom_DIP2-like"/>
    <property type="match status" value="1"/>
</dbReference>
<dbReference type="FunFam" id="3.40.50.12780:FF:000013">
    <property type="entry name" value="Long-chain-fatty-acid--AMP ligase FadD32"/>
    <property type="match status" value="1"/>
</dbReference>
<evidence type="ECO:0000256" key="3">
    <source>
        <dbReference type="ARBA" id="ARBA00022832"/>
    </source>
</evidence>
<dbReference type="CDD" id="cd05931">
    <property type="entry name" value="FAAL"/>
    <property type="match status" value="1"/>
</dbReference>
<keyword evidence="3" id="KW-0276">Fatty acid metabolism</keyword>
<feature type="transmembrane region" description="Helical" evidence="5">
    <location>
        <begin position="77"/>
        <end position="96"/>
    </location>
</feature>
<evidence type="ECO:0000259" key="7">
    <source>
        <dbReference type="Pfam" id="PF23024"/>
    </source>
</evidence>
<evidence type="ECO:0000256" key="1">
    <source>
        <dbReference type="ARBA" id="ARBA00006432"/>
    </source>
</evidence>
<dbReference type="InterPro" id="IPR042099">
    <property type="entry name" value="ANL_N_sf"/>
</dbReference>
<gene>
    <name evidence="8" type="ORF">SAMN05216266_10882</name>
</gene>
<protein>
    <submittedName>
        <fullName evidence="8">Fatty acid CoA ligase FadD32</fullName>
    </submittedName>
</protein>
<feature type="domain" description="AMP-dependent synthetase/ligase" evidence="6">
    <location>
        <begin position="23"/>
        <end position="409"/>
    </location>
</feature>
<keyword evidence="9" id="KW-1185">Reference proteome</keyword>
<evidence type="ECO:0000256" key="4">
    <source>
        <dbReference type="ARBA" id="ARBA00023098"/>
    </source>
</evidence>
<accession>A0A1I1A0W7</accession>
<keyword evidence="5" id="KW-0812">Transmembrane</keyword>
<dbReference type="Proteomes" id="UP000243799">
    <property type="component" value="Unassembled WGS sequence"/>
</dbReference>
<organism evidence="8 9">
    <name type="scientific">Amycolatopsis marina</name>
    <dbReference type="NCBI Taxonomy" id="490629"/>
    <lineage>
        <taxon>Bacteria</taxon>
        <taxon>Bacillati</taxon>
        <taxon>Actinomycetota</taxon>
        <taxon>Actinomycetes</taxon>
        <taxon>Pseudonocardiales</taxon>
        <taxon>Pseudonocardiaceae</taxon>
        <taxon>Amycolatopsis</taxon>
    </lineage>
</organism>
<dbReference type="GO" id="GO:0006633">
    <property type="term" value="P:fatty acid biosynthetic process"/>
    <property type="evidence" value="ECO:0007669"/>
    <property type="project" value="TreeGrafter"/>
</dbReference>
<dbReference type="SUPFAM" id="SSF56801">
    <property type="entry name" value="Acetyl-CoA synthetase-like"/>
    <property type="match status" value="1"/>
</dbReference>
<proteinExistence type="inferred from homology"/>
<dbReference type="InterPro" id="IPR000873">
    <property type="entry name" value="AMP-dep_synth/lig_dom"/>
</dbReference>
<dbReference type="PANTHER" id="PTHR22754">
    <property type="entry name" value="DISCO-INTERACTING PROTEIN 2 DIP2 -RELATED"/>
    <property type="match status" value="1"/>
</dbReference>
<sequence length="567" mass="60799">MGDRPALDIPRRALTAYLPDRAERDEPAFTWTDRAGAEHTLNWTALLARVQALAARLRSVATPGDRVAVLTRQDLDYVVGFLGVLYAGLVAVPLFAPETRAHRPRLTAALRDSAPSVWLTSVRGEDRLRELVENEALPAPAYVIAVNEVRDGPGGPPADVGLGDAAYLQYTSGSTRDPAGAVITHRALTASVCQVAAAYDVHRGTTCAGWIPFSHDMGLIQLLCVPVFTGARSVFMEPLEFIRRPRRWLEQLSGYPDVFTAAPNFAYDLAVDAVPAPARAGLNLSAVRVALNGSEPVRPATIDAFADAFGPCGFAPVAHRPSYGLAEATVYVSSAGPEGPIVTEFDRVALARGRAEPPATKQDARGLVSVGRPVGQLVRIVDPDACRLRPDGQEGEVWVHGPHLAEGYWRKPESTATTFSGLIADPAPGVPRDGWLRTGDLGLVHEGQLYITGRLKDVIVIDGHNHYPQDIEDTVAGADAAIRRDRIAAFAVDGAGGEGVMVVAEHVRDADLTELDRPRIATAVRRAVAEHHDLALRAFELVGPGNVPRTSSGKVARLAARQRYGPR</sequence>
<keyword evidence="2 8" id="KW-0436">Ligase</keyword>
<dbReference type="Pfam" id="PF00501">
    <property type="entry name" value="AMP-binding"/>
    <property type="match status" value="1"/>
</dbReference>
<keyword evidence="5" id="KW-1133">Transmembrane helix</keyword>